<dbReference type="OrthoDB" id="10631584at2759"/>
<comment type="caution">
    <text evidence="2">The sequence shown here is derived from an EMBL/GenBank/DDBJ whole genome shotgun (WGS) entry which is preliminary data.</text>
</comment>
<dbReference type="InterPro" id="IPR035109">
    <property type="entry name" value="ASPR"/>
</dbReference>
<gene>
    <name evidence="2" type="ORF">ANCCAN_04106</name>
</gene>
<protein>
    <submittedName>
        <fullName evidence="2">Uncharacterized protein</fullName>
    </submittedName>
</protein>
<organism evidence="2 3">
    <name type="scientific">Ancylostoma caninum</name>
    <name type="common">Dog hookworm</name>
    <dbReference type="NCBI Taxonomy" id="29170"/>
    <lineage>
        <taxon>Eukaryota</taxon>
        <taxon>Metazoa</taxon>
        <taxon>Ecdysozoa</taxon>
        <taxon>Nematoda</taxon>
        <taxon>Chromadorea</taxon>
        <taxon>Rhabditida</taxon>
        <taxon>Rhabditina</taxon>
        <taxon>Rhabditomorpha</taxon>
        <taxon>Strongyloidea</taxon>
        <taxon>Ancylostomatidae</taxon>
        <taxon>Ancylostomatinae</taxon>
        <taxon>Ancylostoma</taxon>
    </lineage>
</organism>
<proteinExistence type="predicted"/>
<dbReference type="AlphaFoldDB" id="A0A368GZR1"/>
<dbReference type="Pfam" id="PF17641">
    <property type="entry name" value="ASPRs"/>
    <property type="match status" value="1"/>
</dbReference>
<evidence type="ECO:0000256" key="1">
    <source>
        <dbReference type="SAM" id="Phobius"/>
    </source>
</evidence>
<accession>A0A368GZR1</accession>
<evidence type="ECO:0000313" key="2">
    <source>
        <dbReference type="EMBL" id="RCN49861.1"/>
    </source>
</evidence>
<sequence length="166" mass="18480">MPVIIQSSEMFSYWYSVVAIVLLSGIFTISTDAIAIYPDCKTLGKYALRPKIREFILVKVITAEPIVNQPVSITPGYDCILEGIARIELDRTQRSNICTGAGQLITEKFEDAKLPGYKRKDFIAKAVKSFHGSIGKMGVTGQFGCNFAADETKYKIACVFQERPRQ</sequence>
<keyword evidence="1" id="KW-1133">Transmembrane helix</keyword>
<reference evidence="2 3" key="1">
    <citation type="submission" date="2014-10" db="EMBL/GenBank/DDBJ databases">
        <title>Draft genome of the hookworm Ancylostoma caninum.</title>
        <authorList>
            <person name="Mitreva M."/>
        </authorList>
    </citation>
    <scope>NUCLEOTIDE SEQUENCE [LARGE SCALE GENOMIC DNA]</scope>
    <source>
        <strain evidence="2 3">Baltimore</strain>
    </source>
</reference>
<evidence type="ECO:0000313" key="3">
    <source>
        <dbReference type="Proteomes" id="UP000252519"/>
    </source>
</evidence>
<keyword evidence="3" id="KW-1185">Reference proteome</keyword>
<keyword evidence="1" id="KW-0472">Membrane</keyword>
<name>A0A368GZR1_ANCCA</name>
<keyword evidence="1" id="KW-0812">Transmembrane</keyword>
<feature type="transmembrane region" description="Helical" evidence="1">
    <location>
        <begin position="12"/>
        <end position="37"/>
    </location>
</feature>
<dbReference type="EMBL" id="JOJR01000029">
    <property type="protein sequence ID" value="RCN49861.1"/>
    <property type="molecule type" value="Genomic_DNA"/>
</dbReference>
<dbReference type="Proteomes" id="UP000252519">
    <property type="component" value="Unassembled WGS sequence"/>
</dbReference>